<dbReference type="InterPro" id="IPR037070">
    <property type="entry name" value="Formiminotransferase_C_sf"/>
</dbReference>
<dbReference type="Gene3D" id="3.30.990.10">
    <property type="entry name" value="Formiminotransferase, N-terminal subdomain"/>
    <property type="match status" value="1"/>
</dbReference>
<comment type="caution">
    <text evidence="5">The sequence shown here is derived from an EMBL/GenBank/DDBJ whole genome shotgun (WGS) entry which is preliminary data.</text>
</comment>
<feature type="domain" description="Formiminotransferase C-terminal subdomain" evidence="3">
    <location>
        <begin position="161"/>
        <end position="273"/>
    </location>
</feature>
<dbReference type="GO" id="GO:0030409">
    <property type="term" value="F:glutamate formimidoyltransferase activity"/>
    <property type="evidence" value="ECO:0007669"/>
    <property type="project" value="UniProtKB-EC"/>
</dbReference>
<evidence type="ECO:0000256" key="2">
    <source>
        <dbReference type="ARBA" id="ARBA00022679"/>
    </source>
</evidence>
<evidence type="ECO:0000256" key="1">
    <source>
        <dbReference type="ARBA" id="ARBA00012252"/>
    </source>
</evidence>
<dbReference type="Pfam" id="PF07837">
    <property type="entry name" value="FTCD_N"/>
    <property type="match status" value="1"/>
</dbReference>
<dbReference type="SMART" id="SM01221">
    <property type="entry name" value="FTCD"/>
    <property type="match status" value="1"/>
</dbReference>
<dbReference type="InterPro" id="IPR012886">
    <property type="entry name" value="Formiminotransferase_N"/>
</dbReference>
<dbReference type="InterPro" id="IPR013802">
    <property type="entry name" value="Formiminotransferase_C"/>
</dbReference>
<sequence>MPIFESVPNISEGRDRQKINALLEVIRPLADLQILDYSSDADHNRSVFTYIGTYAAVLRAGTVLVKKAAEILDLKTHSGVHPRLGVVDVLPIIPVWQADMADAVRLARELGGEIQKCGVPVVFYEYAALNPSERNLADIRRKRYNDRHSTAGLVCVGARNYLVAYNVNLDTANVSVAQTIAGQIREQGGGLRGVKALGLYLQSRSCAQVSMNLVAPEIIGPREAYAKVKSLAEGVGVQVKEEELIGVLPEVVAQEARKLSADIDRKIALLKNMGEKAKEKKLR</sequence>
<evidence type="ECO:0000313" key="5">
    <source>
        <dbReference type="EMBL" id="GBR76057.1"/>
    </source>
</evidence>
<dbReference type="SMART" id="SM01222">
    <property type="entry name" value="FTCD_N"/>
    <property type="match status" value="1"/>
</dbReference>
<name>A0A388TG56_9BACT</name>
<dbReference type="Gene3D" id="3.30.70.670">
    <property type="entry name" value="Formiminotransferase, C-terminal subdomain"/>
    <property type="match status" value="1"/>
</dbReference>
<dbReference type="PANTHER" id="PTHR12234:SF1">
    <property type="entry name" value="FORMIMINOTRANSFERASE N-TERMINAL SUBDOMAIN-CONTAINING PROTEIN"/>
    <property type="match status" value="1"/>
</dbReference>
<dbReference type="Proteomes" id="UP000275925">
    <property type="component" value="Unassembled WGS sequence"/>
</dbReference>
<dbReference type="InterPro" id="IPR037064">
    <property type="entry name" value="Formiminotransferase_N_sf"/>
</dbReference>
<dbReference type="AlphaFoldDB" id="A0A388TG56"/>
<dbReference type="SUPFAM" id="SSF55116">
    <property type="entry name" value="Formiminotransferase domain of formiminotransferase-cyclodeaminase"/>
    <property type="match status" value="2"/>
</dbReference>
<dbReference type="InterPro" id="IPR022384">
    <property type="entry name" value="FormiminoTrfase_cat_dom_sf"/>
</dbReference>
<proteinExistence type="predicted"/>
<organism evidence="5 6">
    <name type="scientific">Candidatus Termititenax persephonae</name>
    <dbReference type="NCBI Taxonomy" id="2218525"/>
    <lineage>
        <taxon>Bacteria</taxon>
        <taxon>Bacillati</taxon>
        <taxon>Candidatus Margulisiibacteriota</taxon>
        <taxon>Candidatus Termititenacia</taxon>
        <taxon>Candidatus Termititenacales</taxon>
        <taxon>Candidatus Termititenacaceae</taxon>
        <taxon>Candidatus Termititenax</taxon>
    </lineage>
</organism>
<evidence type="ECO:0000259" key="3">
    <source>
        <dbReference type="SMART" id="SM01221"/>
    </source>
</evidence>
<dbReference type="Pfam" id="PF02971">
    <property type="entry name" value="FTCD"/>
    <property type="match status" value="1"/>
</dbReference>
<dbReference type="InterPro" id="IPR051623">
    <property type="entry name" value="FTCD"/>
</dbReference>
<dbReference type="PANTHER" id="PTHR12234">
    <property type="entry name" value="FORMIMINOTRANSFERASE-CYCLODEAMINASE"/>
    <property type="match status" value="1"/>
</dbReference>
<dbReference type="EC" id="2.1.2.5" evidence="1"/>
<accession>A0A388TG56</accession>
<evidence type="ECO:0000313" key="6">
    <source>
        <dbReference type="Proteomes" id="UP000275925"/>
    </source>
</evidence>
<feature type="domain" description="Formiminotransferase N-terminal subdomain" evidence="4">
    <location>
        <begin position="2"/>
        <end position="160"/>
    </location>
</feature>
<evidence type="ECO:0000259" key="4">
    <source>
        <dbReference type="SMART" id="SM01222"/>
    </source>
</evidence>
<keyword evidence="2" id="KW-0808">Transferase</keyword>
<reference evidence="5 6" key="1">
    <citation type="journal article" date="2019" name="ISME J.">
        <title>Genome analyses of uncultured TG2/ZB3 bacteria in 'Margulisbacteria' specifically attached to ectosymbiotic spirochetes of protists in the termite gut.</title>
        <authorList>
            <person name="Utami Y.D."/>
            <person name="Kuwahara H."/>
            <person name="Igai K."/>
            <person name="Murakami T."/>
            <person name="Sugaya K."/>
            <person name="Morikawa T."/>
            <person name="Nagura Y."/>
            <person name="Yuki M."/>
            <person name="Deevong P."/>
            <person name="Inoue T."/>
            <person name="Kihara K."/>
            <person name="Lo N."/>
            <person name="Yamada A."/>
            <person name="Ohkuma M."/>
            <person name="Hongoh Y."/>
        </authorList>
    </citation>
    <scope>NUCLEOTIDE SEQUENCE [LARGE SCALE GENOMIC DNA]</scope>
    <source>
        <strain evidence="5">NkOx7-02</strain>
    </source>
</reference>
<dbReference type="EMBL" id="BGZO01000014">
    <property type="protein sequence ID" value="GBR76057.1"/>
    <property type="molecule type" value="Genomic_DNA"/>
</dbReference>
<gene>
    <name evidence="5" type="primary">ftcD</name>
    <name evidence="5" type="ORF">NO2_0669</name>
</gene>
<protein>
    <recommendedName>
        <fullName evidence="1">glutamate formimidoyltransferase</fullName>
        <ecNumber evidence="1">2.1.2.5</ecNumber>
    </recommendedName>
</protein>
<dbReference type="GO" id="GO:0005542">
    <property type="term" value="F:folic acid binding"/>
    <property type="evidence" value="ECO:0007669"/>
    <property type="project" value="InterPro"/>
</dbReference>
<keyword evidence="6" id="KW-1185">Reference proteome</keyword>